<keyword evidence="7 10" id="KW-0443">Lipid metabolism</keyword>
<accession>A0A2J7RI68</accession>
<dbReference type="PANTHER" id="PTHR11011">
    <property type="entry name" value="MALE STERILITY PROTEIN 2-RELATED"/>
    <property type="match status" value="1"/>
</dbReference>
<evidence type="ECO:0000256" key="9">
    <source>
        <dbReference type="ARBA" id="ARBA00052530"/>
    </source>
</evidence>
<keyword evidence="3 10" id="KW-0444">Lipid biosynthesis</keyword>
<dbReference type="CDD" id="cd09071">
    <property type="entry name" value="FAR_C"/>
    <property type="match status" value="1"/>
</dbReference>
<dbReference type="CDD" id="cd05236">
    <property type="entry name" value="FAR-N_SDR_e"/>
    <property type="match status" value="1"/>
</dbReference>
<dbReference type="Gene3D" id="3.40.50.720">
    <property type="entry name" value="NAD(P)-binding Rossmann-like Domain"/>
    <property type="match status" value="1"/>
</dbReference>
<sequence length="505" mass="57220">MATIPEFFQAKNIFVTGGSGFIGKVLLEKILRSCPDVGNIYILLRSKRGKDLKERLTDLTNLPLFDVLRQKYPESFKKIVPVSGDCMELGLGLSPSDRQMLEENVSIVFHSAASVRFDDTLKYATLINARGTREVMLIARKMKHLEVLVHISTVYCICDRKVVEEVIYPPHADWRDIINIVENTDEHMLDVLTPKILGNLPNTYVFTKSLAEHVVKDLGENLPIVIIRPSIVISSLNDPFPGWIENFNGPVGLLIASGKGIVRVVFGSPNAVLDYMPVDVAVKLICIAAWEKARSGNLNPAVYNASSGKLKQITLNLLLDIGLEVIAENPLGNMLWKPSVYITDNRIIYFWMMTLLHLIPAILVDSLLKFAGKKPLLLRIQKRIFLASMALFHFASNSWHLKNDMMLWLRDQVLAADKEFQLKGVEYADEKEVFASATKGALVYLLKEPEDRTQARRLHTRFWWLDTILRVVIIISLLWIVYYREVQEHVLASICTFVKSIIHGD</sequence>
<evidence type="ECO:0000256" key="10">
    <source>
        <dbReference type="RuleBase" id="RU363097"/>
    </source>
</evidence>
<dbReference type="Pfam" id="PF03015">
    <property type="entry name" value="Sterile"/>
    <property type="match status" value="1"/>
</dbReference>
<name>A0A2J7RI68_9NEOP</name>
<comment type="catalytic activity">
    <reaction evidence="9 10">
        <text>a long-chain fatty acyl-CoA + 2 NADPH + 2 H(+) = a long-chain primary fatty alcohol + 2 NADP(+) + CoA</text>
        <dbReference type="Rhea" id="RHEA:52716"/>
        <dbReference type="ChEBI" id="CHEBI:15378"/>
        <dbReference type="ChEBI" id="CHEBI:57287"/>
        <dbReference type="ChEBI" id="CHEBI:57783"/>
        <dbReference type="ChEBI" id="CHEBI:58349"/>
        <dbReference type="ChEBI" id="CHEBI:77396"/>
        <dbReference type="ChEBI" id="CHEBI:83139"/>
        <dbReference type="EC" id="1.2.1.84"/>
    </reaction>
</comment>
<keyword evidence="4 10" id="KW-0812">Transmembrane</keyword>
<keyword evidence="6 10" id="KW-1133">Transmembrane helix</keyword>
<keyword evidence="14" id="KW-1185">Reference proteome</keyword>
<dbReference type="Proteomes" id="UP000235965">
    <property type="component" value="Unassembled WGS sequence"/>
</dbReference>
<evidence type="ECO:0000256" key="7">
    <source>
        <dbReference type="ARBA" id="ARBA00023098"/>
    </source>
</evidence>
<feature type="transmembrane region" description="Helical" evidence="10">
    <location>
        <begin position="384"/>
        <end position="401"/>
    </location>
</feature>
<evidence type="ECO:0000256" key="3">
    <source>
        <dbReference type="ARBA" id="ARBA00022516"/>
    </source>
</evidence>
<keyword evidence="8 10" id="KW-0472">Membrane</keyword>
<keyword evidence="5 10" id="KW-0521">NADP</keyword>
<comment type="subcellular location">
    <subcellularLocation>
        <location evidence="1">Membrane</location>
        <topology evidence="1">Multi-pass membrane protein</topology>
    </subcellularLocation>
</comment>
<feature type="domain" description="Thioester reductase (TE)" evidence="12">
    <location>
        <begin position="15"/>
        <end position="285"/>
    </location>
</feature>
<evidence type="ECO:0000256" key="1">
    <source>
        <dbReference type="ARBA" id="ARBA00004141"/>
    </source>
</evidence>
<evidence type="ECO:0000256" key="8">
    <source>
        <dbReference type="ARBA" id="ARBA00023136"/>
    </source>
</evidence>
<gene>
    <name evidence="13" type="ORF">B7P43_G08166</name>
</gene>
<dbReference type="FunFam" id="3.40.50.720:FF:000143">
    <property type="entry name" value="Fatty acyl-CoA reductase"/>
    <property type="match status" value="1"/>
</dbReference>
<reference evidence="13 14" key="1">
    <citation type="submission" date="2017-12" db="EMBL/GenBank/DDBJ databases">
        <title>Hemimetabolous genomes reveal molecular basis of termite eusociality.</title>
        <authorList>
            <person name="Harrison M.C."/>
            <person name="Jongepier E."/>
            <person name="Robertson H.M."/>
            <person name="Arning N."/>
            <person name="Bitard-Feildel T."/>
            <person name="Chao H."/>
            <person name="Childers C.P."/>
            <person name="Dinh H."/>
            <person name="Doddapaneni H."/>
            <person name="Dugan S."/>
            <person name="Gowin J."/>
            <person name="Greiner C."/>
            <person name="Han Y."/>
            <person name="Hu H."/>
            <person name="Hughes D.S.T."/>
            <person name="Huylmans A.-K."/>
            <person name="Kemena C."/>
            <person name="Kremer L.P.M."/>
            <person name="Lee S.L."/>
            <person name="Lopez-Ezquerra A."/>
            <person name="Mallet L."/>
            <person name="Monroy-Kuhn J.M."/>
            <person name="Moser A."/>
            <person name="Murali S.C."/>
            <person name="Muzny D.M."/>
            <person name="Otani S."/>
            <person name="Piulachs M.-D."/>
            <person name="Poelchau M."/>
            <person name="Qu J."/>
            <person name="Schaub F."/>
            <person name="Wada-Katsumata A."/>
            <person name="Worley K.C."/>
            <person name="Xie Q."/>
            <person name="Ylla G."/>
            <person name="Poulsen M."/>
            <person name="Gibbs R.A."/>
            <person name="Schal C."/>
            <person name="Richards S."/>
            <person name="Belles X."/>
            <person name="Korb J."/>
            <person name="Bornberg-Bauer E."/>
        </authorList>
    </citation>
    <scope>NUCLEOTIDE SEQUENCE [LARGE SCALE GENOMIC DNA]</scope>
    <source>
        <tissue evidence="13">Whole body</tissue>
    </source>
</reference>
<protein>
    <recommendedName>
        <fullName evidence="10">Fatty acyl-CoA reductase</fullName>
        <ecNumber evidence="10">1.2.1.84</ecNumber>
    </recommendedName>
</protein>
<dbReference type="InterPro" id="IPR033640">
    <property type="entry name" value="FAR_C"/>
</dbReference>
<dbReference type="GO" id="GO:0102965">
    <property type="term" value="F:alcohol-forming long-chain fatty acyl-CoA reductase activity"/>
    <property type="evidence" value="ECO:0007669"/>
    <property type="project" value="UniProtKB-EC"/>
</dbReference>
<dbReference type="InterPro" id="IPR013120">
    <property type="entry name" value="FAR_NAD-bd"/>
</dbReference>
<dbReference type="GO" id="GO:0080019">
    <property type="term" value="F:alcohol-forming very long-chain fatty acyl-CoA reductase activity"/>
    <property type="evidence" value="ECO:0007669"/>
    <property type="project" value="InterPro"/>
</dbReference>
<dbReference type="PANTHER" id="PTHR11011:SF24">
    <property type="entry name" value="FATTY ACYL-COA REDUCTASE"/>
    <property type="match status" value="1"/>
</dbReference>
<evidence type="ECO:0000313" key="14">
    <source>
        <dbReference type="Proteomes" id="UP000235965"/>
    </source>
</evidence>
<dbReference type="AlphaFoldDB" id="A0A2J7RI68"/>
<evidence type="ECO:0000256" key="4">
    <source>
        <dbReference type="ARBA" id="ARBA00022692"/>
    </source>
</evidence>
<feature type="transmembrane region" description="Helical" evidence="10">
    <location>
        <begin position="462"/>
        <end position="483"/>
    </location>
</feature>
<comment type="similarity">
    <text evidence="2 10">Belongs to the fatty acyl-CoA reductase family.</text>
</comment>
<dbReference type="InterPro" id="IPR036291">
    <property type="entry name" value="NAD(P)-bd_dom_sf"/>
</dbReference>
<dbReference type="GO" id="GO:0035336">
    <property type="term" value="P:long-chain fatty-acyl-CoA metabolic process"/>
    <property type="evidence" value="ECO:0007669"/>
    <property type="project" value="TreeGrafter"/>
</dbReference>
<dbReference type="EC" id="1.2.1.84" evidence="10"/>
<dbReference type="SUPFAM" id="SSF51735">
    <property type="entry name" value="NAD(P)-binding Rossmann-fold domains"/>
    <property type="match status" value="1"/>
</dbReference>
<evidence type="ECO:0000313" key="13">
    <source>
        <dbReference type="EMBL" id="PNF40529.1"/>
    </source>
</evidence>
<organism evidence="13 14">
    <name type="scientific">Cryptotermes secundus</name>
    <dbReference type="NCBI Taxonomy" id="105785"/>
    <lineage>
        <taxon>Eukaryota</taxon>
        <taxon>Metazoa</taxon>
        <taxon>Ecdysozoa</taxon>
        <taxon>Arthropoda</taxon>
        <taxon>Hexapoda</taxon>
        <taxon>Insecta</taxon>
        <taxon>Pterygota</taxon>
        <taxon>Neoptera</taxon>
        <taxon>Polyneoptera</taxon>
        <taxon>Dictyoptera</taxon>
        <taxon>Blattodea</taxon>
        <taxon>Blattoidea</taxon>
        <taxon>Termitoidae</taxon>
        <taxon>Kalotermitidae</taxon>
        <taxon>Cryptotermitinae</taxon>
        <taxon>Cryptotermes</taxon>
    </lineage>
</organism>
<feature type="domain" description="Fatty acyl-CoA reductase C-terminal" evidence="11">
    <location>
        <begin position="356"/>
        <end position="448"/>
    </location>
</feature>
<dbReference type="OrthoDB" id="429813at2759"/>
<keyword evidence="10" id="KW-0560">Oxidoreductase</keyword>
<comment type="caution">
    <text evidence="13">The sequence shown here is derived from an EMBL/GenBank/DDBJ whole genome shotgun (WGS) entry which is preliminary data.</text>
</comment>
<comment type="function">
    <text evidence="10">Catalyzes the reduction of fatty acyl-CoA to fatty alcohols.</text>
</comment>
<dbReference type="GO" id="GO:0005777">
    <property type="term" value="C:peroxisome"/>
    <property type="evidence" value="ECO:0007669"/>
    <property type="project" value="TreeGrafter"/>
</dbReference>
<dbReference type="InterPro" id="IPR026055">
    <property type="entry name" value="FAR"/>
</dbReference>
<dbReference type="GO" id="GO:0016020">
    <property type="term" value="C:membrane"/>
    <property type="evidence" value="ECO:0007669"/>
    <property type="project" value="UniProtKB-SubCell"/>
</dbReference>
<evidence type="ECO:0000256" key="5">
    <source>
        <dbReference type="ARBA" id="ARBA00022857"/>
    </source>
</evidence>
<dbReference type="Pfam" id="PF07993">
    <property type="entry name" value="NAD_binding_4"/>
    <property type="match status" value="1"/>
</dbReference>
<evidence type="ECO:0000256" key="2">
    <source>
        <dbReference type="ARBA" id="ARBA00005928"/>
    </source>
</evidence>
<evidence type="ECO:0000259" key="11">
    <source>
        <dbReference type="Pfam" id="PF03015"/>
    </source>
</evidence>
<evidence type="ECO:0000259" key="12">
    <source>
        <dbReference type="Pfam" id="PF07993"/>
    </source>
</evidence>
<proteinExistence type="inferred from homology"/>
<feature type="transmembrane region" description="Helical" evidence="10">
    <location>
        <begin position="348"/>
        <end position="372"/>
    </location>
</feature>
<evidence type="ECO:0000256" key="6">
    <source>
        <dbReference type="ARBA" id="ARBA00022989"/>
    </source>
</evidence>
<dbReference type="EMBL" id="NEVH01003505">
    <property type="protein sequence ID" value="PNF40529.1"/>
    <property type="molecule type" value="Genomic_DNA"/>
</dbReference>